<name>A0ABT6JAZ7_9GAMM</name>
<organism evidence="1 2">
    <name type="scientific">Luteimonas endophytica</name>
    <dbReference type="NCBI Taxonomy" id="3042023"/>
    <lineage>
        <taxon>Bacteria</taxon>
        <taxon>Pseudomonadati</taxon>
        <taxon>Pseudomonadota</taxon>
        <taxon>Gammaproteobacteria</taxon>
        <taxon>Lysobacterales</taxon>
        <taxon>Lysobacteraceae</taxon>
        <taxon>Luteimonas</taxon>
    </lineage>
</organism>
<dbReference type="InterPro" id="IPR036866">
    <property type="entry name" value="RibonucZ/Hydroxyglut_hydro"/>
</dbReference>
<reference evidence="1 2" key="1">
    <citation type="submission" date="2023-04" db="EMBL/GenBank/DDBJ databases">
        <title>Luteimonas endophyticus RD2P54.</title>
        <authorList>
            <person name="Sun J.-Q."/>
        </authorList>
    </citation>
    <scope>NUCLEOTIDE SEQUENCE [LARGE SCALE GENOMIC DNA]</scope>
    <source>
        <strain evidence="1 2">RD2P54</strain>
    </source>
</reference>
<gene>
    <name evidence="1" type="ORF">QFW77_12265</name>
</gene>
<evidence type="ECO:0000313" key="2">
    <source>
        <dbReference type="Proteomes" id="UP001156940"/>
    </source>
</evidence>
<dbReference type="RefSeq" id="WP_280575031.1">
    <property type="nucleotide sequence ID" value="NZ_JARXRM010000036.1"/>
</dbReference>
<accession>A0ABT6JAZ7</accession>
<keyword evidence="2" id="KW-1185">Reference proteome</keyword>
<protein>
    <submittedName>
        <fullName evidence="1">MBL fold metallo-hydrolase</fullName>
    </submittedName>
</protein>
<dbReference type="Gene3D" id="3.60.15.10">
    <property type="entry name" value="Ribonuclease Z/Hydroxyacylglutathione hydrolase-like"/>
    <property type="match status" value="1"/>
</dbReference>
<sequence length="254" mass="27581">MRGNGQWALRFHGVGNAAAVELGSSMATIERDGAPWLTIDCGSEGLTACLAHYGEPPRALFVTHTHLDHVSGFERLFVAEYFDPARRGRTPVYVPATVLPLLHQRVGDYPNALAEGGANFWEAFQLIPVGDAFWHGGIRLETFAVRHHWPRTAYGLRLPGSLVWSGDTRPIAELLRVHADAGELVAHDCGLHGNPSHSGLDDLEREYSPELLARCVLYHYGSAADGAAMRARGRRVAVPGEVLELSPPRAPAGS</sequence>
<comment type="caution">
    <text evidence="1">The sequence shown here is derived from an EMBL/GenBank/DDBJ whole genome shotgun (WGS) entry which is preliminary data.</text>
</comment>
<evidence type="ECO:0000313" key="1">
    <source>
        <dbReference type="EMBL" id="MDH5823760.1"/>
    </source>
</evidence>
<proteinExistence type="predicted"/>
<dbReference type="SUPFAM" id="SSF56281">
    <property type="entry name" value="Metallo-hydrolase/oxidoreductase"/>
    <property type="match status" value="1"/>
</dbReference>
<dbReference type="Pfam" id="PF23023">
    <property type="entry name" value="Anti-Pycsar_Apyc1"/>
    <property type="match status" value="1"/>
</dbReference>
<dbReference type="Proteomes" id="UP001156940">
    <property type="component" value="Unassembled WGS sequence"/>
</dbReference>
<dbReference type="EMBL" id="JARXRM010000036">
    <property type="protein sequence ID" value="MDH5823760.1"/>
    <property type="molecule type" value="Genomic_DNA"/>
</dbReference>